<dbReference type="Proteomes" id="UP000321258">
    <property type="component" value="Unassembled WGS sequence"/>
</dbReference>
<organism evidence="2 3">
    <name type="scientific">Methylobacterium haplocladii</name>
    <dbReference type="NCBI Taxonomy" id="1176176"/>
    <lineage>
        <taxon>Bacteria</taxon>
        <taxon>Pseudomonadati</taxon>
        <taxon>Pseudomonadota</taxon>
        <taxon>Alphaproteobacteria</taxon>
        <taxon>Hyphomicrobiales</taxon>
        <taxon>Methylobacteriaceae</taxon>
        <taxon>Methylobacterium</taxon>
    </lineage>
</organism>
<dbReference type="RefSeq" id="WP_147077133.1">
    <property type="nucleotide sequence ID" value="NZ_BJZT01000008.1"/>
</dbReference>
<dbReference type="InterPro" id="IPR016032">
    <property type="entry name" value="Sig_transdc_resp-reg_C-effctor"/>
</dbReference>
<dbReference type="InterPro" id="IPR000792">
    <property type="entry name" value="Tscrpt_reg_LuxR_C"/>
</dbReference>
<dbReference type="GO" id="GO:0006355">
    <property type="term" value="P:regulation of DNA-templated transcription"/>
    <property type="evidence" value="ECO:0007669"/>
    <property type="project" value="InterPro"/>
</dbReference>
<dbReference type="Gene3D" id="1.10.10.10">
    <property type="entry name" value="Winged helix-like DNA-binding domain superfamily/Winged helix DNA-binding domain"/>
    <property type="match status" value="1"/>
</dbReference>
<evidence type="ECO:0000259" key="1">
    <source>
        <dbReference type="SMART" id="SM00421"/>
    </source>
</evidence>
<dbReference type="InterPro" id="IPR036388">
    <property type="entry name" value="WH-like_DNA-bd_sf"/>
</dbReference>
<comment type="caution">
    <text evidence="2">The sequence shown here is derived from an EMBL/GenBank/DDBJ whole genome shotgun (WGS) entry which is preliminary data.</text>
</comment>
<dbReference type="Pfam" id="PF00196">
    <property type="entry name" value="GerE"/>
    <property type="match status" value="1"/>
</dbReference>
<dbReference type="GO" id="GO:0003677">
    <property type="term" value="F:DNA binding"/>
    <property type="evidence" value="ECO:0007669"/>
    <property type="project" value="InterPro"/>
</dbReference>
<protein>
    <submittedName>
        <fullName evidence="2">LuxR family transcriptional regulator</fullName>
    </submittedName>
</protein>
<dbReference type="SUPFAM" id="SSF46894">
    <property type="entry name" value="C-terminal effector domain of the bipartite response regulators"/>
    <property type="match status" value="1"/>
</dbReference>
<keyword evidence="3" id="KW-1185">Reference proteome</keyword>
<dbReference type="EMBL" id="BJZT01000008">
    <property type="protein sequence ID" value="GEO98586.1"/>
    <property type="molecule type" value="Genomic_DNA"/>
</dbReference>
<feature type="domain" description="HTH luxR-type" evidence="1">
    <location>
        <begin position="301"/>
        <end position="358"/>
    </location>
</feature>
<name>A0A512ILJ3_9HYPH</name>
<sequence length="369" mass="39623">MESATRRFDIEAITDKIYEASVVPESWTSVLDAMTDIAGGVGTILLAADTTDFRFISTDGLSGFVESFVAQGWPERNTRTPAVLKARHAGFIVEKDVYSPEQIASDPLINQFLRPQGLGWATATAFPMTTGDTLVFSVERAYRHGPVPDASVEILDSVRPHLGRAALISGRLRLERARAAVETLALLGLPAGIVSRDFRLQAANALLDGLMPRVVRDGSARVAFADADADNLLAFALNATHRQVPRSIPIPARDPDPAMVAHLVPVRGIARDLFTGSAFILVLTPVERHVQGPDADLLQGLFDLTAAEARVARAIVAGETVETLAIRQGISEGTVRSQLKSIYAKTGMKGQLDLVRLGSGLSLVRSDDI</sequence>
<dbReference type="AlphaFoldDB" id="A0A512ILJ3"/>
<reference evidence="2 3" key="1">
    <citation type="submission" date="2019-07" db="EMBL/GenBank/DDBJ databases">
        <title>Whole genome shotgun sequence of Methylobacterium haplocladii NBRC 107714.</title>
        <authorList>
            <person name="Hosoyama A."/>
            <person name="Uohara A."/>
            <person name="Ohji S."/>
            <person name="Ichikawa N."/>
        </authorList>
    </citation>
    <scope>NUCLEOTIDE SEQUENCE [LARGE SCALE GENOMIC DNA]</scope>
    <source>
        <strain evidence="2 3">NBRC 107714</strain>
    </source>
</reference>
<evidence type="ECO:0000313" key="2">
    <source>
        <dbReference type="EMBL" id="GEO98586.1"/>
    </source>
</evidence>
<dbReference type="SMART" id="SM00421">
    <property type="entry name" value="HTH_LUXR"/>
    <property type="match status" value="1"/>
</dbReference>
<gene>
    <name evidence="2" type="ORF">MHA02_09740</name>
</gene>
<accession>A0A512ILJ3</accession>
<proteinExistence type="predicted"/>
<dbReference type="OrthoDB" id="6697591at2"/>
<evidence type="ECO:0000313" key="3">
    <source>
        <dbReference type="Proteomes" id="UP000321258"/>
    </source>
</evidence>